<feature type="region of interest" description="Disordered" evidence="1">
    <location>
        <begin position="33"/>
        <end position="56"/>
    </location>
</feature>
<dbReference type="Proteomes" id="UP001314169">
    <property type="component" value="Chromosome X"/>
</dbReference>
<name>A0ABP0AKL2_PIPNA</name>
<protein>
    <submittedName>
        <fullName evidence="2">Uncharacterized protein</fullName>
    </submittedName>
</protein>
<reference evidence="2" key="1">
    <citation type="submission" date="2023-12" db="EMBL/GenBank/DDBJ databases">
        <authorList>
            <person name="Brown T."/>
        </authorList>
    </citation>
    <scope>NUCLEOTIDE SEQUENCE</scope>
</reference>
<feature type="compositionally biased region" description="Polar residues" evidence="1">
    <location>
        <begin position="35"/>
        <end position="56"/>
    </location>
</feature>
<keyword evidence="3" id="KW-1185">Reference proteome</keyword>
<sequence length="56" mass="6065">MPGNLEIIEVSSSFCLNTDMAQEKMEPGVELLPSSAITARNTQRRSNSTPLISELG</sequence>
<accession>A0ABP0AKL2</accession>
<evidence type="ECO:0000313" key="2">
    <source>
        <dbReference type="EMBL" id="CAK6450218.1"/>
    </source>
</evidence>
<evidence type="ECO:0000256" key="1">
    <source>
        <dbReference type="SAM" id="MobiDB-lite"/>
    </source>
</evidence>
<evidence type="ECO:0000313" key="3">
    <source>
        <dbReference type="Proteomes" id="UP001314169"/>
    </source>
</evidence>
<dbReference type="EMBL" id="OY882879">
    <property type="protein sequence ID" value="CAK6450218.1"/>
    <property type="molecule type" value="Genomic_DNA"/>
</dbReference>
<organism evidence="2 3">
    <name type="scientific">Pipistrellus nathusii</name>
    <name type="common">Nathusius' pipistrelle</name>
    <dbReference type="NCBI Taxonomy" id="59473"/>
    <lineage>
        <taxon>Eukaryota</taxon>
        <taxon>Metazoa</taxon>
        <taxon>Chordata</taxon>
        <taxon>Craniata</taxon>
        <taxon>Vertebrata</taxon>
        <taxon>Euteleostomi</taxon>
        <taxon>Mammalia</taxon>
        <taxon>Eutheria</taxon>
        <taxon>Laurasiatheria</taxon>
        <taxon>Chiroptera</taxon>
        <taxon>Yangochiroptera</taxon>
        <taxon>Vespertilionidae</taxon>
        <taxon>Pipistrellus</taxon>
    </lineage>
</organism>
<gene>
    <name evidence="2" type="ORF">MPIPNATIZW_LOCUS18524</name>
</gene>
<proteinExistence type="predicted"/>